<dbReference type="Pfam" id="PF07333">
    <property type="entry name" value="SLR1-BP"/>
    <property type="match status" value="1"/>
</dbReference>
<protein>
    <recommendedName>
        <fullName evidence="9">Knottin scorpion toxin-like domain-containing protein</fullName>
    </recommendedName>
</protein>
<evidence type="ECO:0000313" key="8">
    <source>
        <dbReference type="Proteomes" id="UP000291084"/>
    </source>
</evidence>
<dbReference type="GO" id="GO:0031640">
    <property type="term" value="P:killing of cells of another organism"/>
    <property type="evidence" value="ECO:0007669"/>
    <property type="project" value="UniProtKB-KW"/>
</dbReference>
<name>A0A0S3S966_PHAAN</name>
<sequence>MAKISFTLMFTLTLIIAGISRTSGAMPENQCMLVLDPNECNRSSCHSDCVKQYQGTGYCVDIAPHKCVCVYDCPR</sequence>
<keyword evidence="3" id="KW-0295">Fungicide</keyword>
<dbReference type="InterPro" id="IPR010851">
    <property type="entry name" value="DEFL"/>
</dbReference>
<keyword evidence="4" id="KW-0611">Plant defense</keyword>
<organism evidence="7 8">
    <name type="scientific">Vigna angularis var. angularis</name>
    <dbReference type="NCBI Taxonomy" id="157739"/>
    <lineage>
        <taxon>Eukaryota</taxon>
        <taxon>Viridiplantae</taxon>
        <taxon>Streptophyta</taxon>
        <taxon>Embryophyta</taxon>
        <taxon>Tracheophyta</taxon>
        <taxon>Spermatophyta</taxon>
        <taxon>Magnoliopsida</taxon>
        <taxon>eudicotyledons</taxon>
        <taxon>Gunneridae</taxon>
        <taxon>Pentapetalae</taxon>
        <taxon>rosids</taxon>
        <taxon>fabids</taxon>
        <taxon>Fabales</taxon>
        <taxon>Fabaceae</taxon>
        <taxon>Papilionoideae</taxon>
        <taxon>50 kb inversion clade</taxon>
        <taxon>NPAAA clade</taxon>
        <taxon>indigoferoid/millettioid clade</taxon>
        <taxon>Phaseoleae</taxon>
        <taxon>Vigna</taxon>
    </lineage>
</organism>
<keyword evidence="5" id="KW-1015">Disulfide bond</keyword>
<proteinExistence type="inferred from homology"/>
<keyword evidence="6" id="KW-0732">Signal</keyword>
<dbReference type="GO" id="GO:0050832">
    <property type="term" value="P:defense response to fungus"/>
    <property type="evidence" value="ECO:0007669"/>
    <property type="project" value="UniProtKB-KW"/>
</dbReference>
<evidence type="ECO:0000256" key="4">
    <source>
        <dbReference type="ARBA" id="ARBA00022821"/>
    </source>
</evidence>
<evidence type="ECO:0000256" key="1">
    <source>
        <dbReference type="ARBA" id="ARBA00006722"/>
    </source>
</evidence>
<evidence type="ECO:0000256" key="5">
    <source>
        <dbReference type="ARBA" id="ARBA00023157"/>
    </source>
</evidence>
<dbReference type="PANTHER" id="PTHR33830:SF21">
    <property type="entry name" value="DEFENSIN-LIKE PROTEIN 165-RELATED"/>
    <property type="match status" value="1"/>
</dbReference>
<keyword evidence="8" id="KW-1185">Reference proteome</keyword>
<evidence type="ECO:0000256" key="3">
    <source>
        <dbReference type="ARBA" id="ARBA00022577"/>
    </source>
</evidence>
<dbReference type="Proteomes" id="UP000291084">
    <property type="component" value="Chromosome 6"/>
</dbReference>
<evidence type="ECO:0008006" key="9">
    <source>
        <dbReference type="Google" id="ProtNLM"/>
    </source>
</evidence>
<feature type="chain" id="PRO_5006617953" description="Knottin scorpion toxin-like domain-containing protein" evidence="6">
    <location>
        <begin position="25"/>
        <end position="75"/>
    </location>
</feature>
<gene>
    <name evidence="7" type="primary">Vigan.06G033500</name>
    <name evidence="7" type="ORF">VIGAN_06033500</name>
</gene>
<evidence type="ECO:0000256" key="6">
    <source>
        <dbReference type="SAM" id="SignalP"/>
    </source>
</evidence>
<keyword evidence="2" id="KW-0929">Antimicrobial</keyword>
<reference evidence="7 8" key="1">
    <citation type="journal article" date="2015" name="Sci. Rep.">
        <title>The power of single molecule real-time sequencing technology in the de novo assembly of a eukaryotic genome.</title>
        <authorList>
            <person name="Sakai H."/>
            <person name="Naito K."/>
            <person name="Ogiso-Tanaka E."/>
            <person name="Takahashi Y."/>
            <person name="Iseki K."/>
            <person name="Muto C."/>
            <person name="Satou K."/>
            <person name="Teruya K."/>
            <person name="Shiroma A."/>
            <person name="Shimoji M."/>
            <person name="Hirano T."/>
            <person name="Itoh T."/>
            <person name="Kaga A."/>
            <person name="Tomooka N."/>
        </authorList>
    </citation>
    <scope>NUCLEOTIDE SEQUENCE [LARGE SCALE GENOMIC DNA]</scope>
    <source>
        <strain evidence="8">cv. Shumari</strain>
    </source>
</reference>
<accession>A0A0S3S966</accession>
<dbReference type="AlphaFoldDB" id="A0A0S3S966"/>
<dbReference type="OrthoDB" id="10390926at2759"/>
<feature type="signal peptide" evidence="6">
    <location>
        <begin position="1"/>
        <end position="24"/>
    </location>
</feature>
<dbReference type="PANTHER" id="PTHR33830">
    <property type="entry name" value="DEFENSIN-LIKE PROTEIN 184-RELATED"/>
    <property type="match status" value="1"/>
</dbReference>
<evidence type="ECO:0000313" key="7">
    <source>
        <dbReference type="EMBL" id="BAT89388.1"/>
    </source>
</evidence>
<dbReference type="EMBL" id="AP015039">
    <property type="protein sequence ID" value="BAT89388.1"/>
    <property type="molecule type" value="Genomic_DNA"/>
</dbReference>
<comment type="similarity">
    <text evidence="1">Belongs to the DEFL family.</text>
</comment>
<evidence type="ECO:0000256" key="2">
    <source>
        <dbReference type="ARBA" id="ARBA00022529"/>
    </source>
</evidence>